<dbReference type="WBParaSite" id="RSKR_0000794100.1">
    <property type="protein sequence ID" value="RSKR_0000794100.1"/>
    <property type="gene ID" value="RSKR_0000794100"/>
</dbReference>
<reference evidence="2" key="1">
    <citation type="submission" date="2016-11" db="UniProtKB">
        <authorList>
            <consortium name="WormBaseParasite"/>
        </authorList>
    </citation>
    <scope>IDENTIFICATION</scope>
    <source>
        <strain evidence="2">KR3021</strain>
    </source>
</reference>
<evidence type="ECO:0000313" key="1">
    <source>
        <dbReference type="Proteomes" id="UP000095286"/>
    </source>
</evidence>
<proteinExistence type="predicted"/>
<sequence>MTTPTTDISTKSETLKPYQRTAATEMRLAEERSMGPVGTKYRDEAENYKRLYEETKYDLAICEAKFKKADIAAKKNAAILVQADHEYKLEKNELLNEIQRLNICIENVRKAYPSGGRRNRHKRHGERSESQSSVDTSSSSVLSYDVQRPHINMASFIIAPPAVAAPVPVIQPVVKRIPPLIILGNDDEEEEVVVEPEEEVESELEKVEDEPMEEGAEEEAEVVEVEDEEEAEVVEVTKRKKTVIINKKKKISPKKIAGEFKKKVMDYGLSQCKVGLEILKLCGPRTSDFTLHPPKTYADATAKDRELYRKMFNFLTDKKALDTFCLHHRKHKGKSVEILATNPEILYE</sequence>
<accession>A0AC35U5T2</accession>
<evidence type="ECO:0000313" key="2">
    <source>
        <dbReference type="WBParaSite" id="RSKR_0000794100.1"/>
    </source>
</evidence>
<organism evidence="1 2">
    <name type="scientific">Rhabditophanes sp. KR3021</name>
    <dbReference type="NCBI Taxonomy" id="114890"/>
    <lineage>
        <taxon>Eukaryota</taxon>
        <taxon>Metazoa</taxon>
        <taxon>Ecdysozoa</taxon>
        <taxon>Nematoda</taxon>
        <taxon>Chromadorea</taxon>
        <taxon>Rhabditida</taxon>
        <taxon>Tylenchina</taxon>
        <taxon>Panagrolaimomorpha</taxon>
        <taxon>Strongyloidoidea</taxon>
        <taxon>Alloionematidae</taxon>
        <taxon>Rhabditophanes</taxon>
    </lineage>
</organism>
<protein>
    <submittedName>
        <fullName evidence="2">CUT domain-containing protein</fullName>
    </submittedName>
</protein>
<dbReference type="Proteomes" id="UP000095286">
    <property type="component" value="Unplaced"/>
</dbReference>
<name>A0AC35U5T2_9BILA</name>